<reference evidence="1" key="1">
    <citation type="journal article" date="2022" name="bioRxiv">
        <title>Population genetic analysis of Ophidiomyces ophidiicola, the causative agent of snake fungal disease, indicates recent introductions to the USA.</title>
        <authorList>
            <person name="Ladner J.T."/>
            <person name="Palmer J.M."/>
            <person name="Ettinger C.L."/>
            <person name="Stajich J.E."/>
            <person name="Farrell T.M."/>
            <person name="Glorioso B.M."/>
            <person name="Lawson B."/>
            <person name="Price S.J."/>
            <person name="Stengle A.G."/>
            <person name="Grear D.A."/>
            <person name="Lorch J.M."/>
        </authorList>
    </citation>
    <scope>NUCLEOTIDE SEQUENCE</scope>
    <source>
        <strain evidence="1">NWHC 24266-5</strain>
    </source>
</reference>
<protein>
    <submittedName>
        <fullName evidence="1">Uncharacterized protein</fullName>
    </submittedName>
</protein>
<name>A0ACB8UWI6_9EURO</name>
<accession>A0ACB8UWI6</accession>
<sequence length="593" mass="65386">MECDDDASSVCSDWTEYFCDSFKPACFEKTWSLDLDKLPLHAAVVKGNAAVVLALLESPTFPVNEHIDLINHSTNGAPLHEAIRKQHLEMVEILLDYDAFVHRRAPDEYGDLSIPALTIAVKLGDVDIVRALLNAGADPAITDRRTLAIAAELGHANVVDALLLWSKMKKTPLDVTDAFKRAAAEWQDKVILEFLKHGFNENEVLEKALLSTVNARTWGESDVIPYYTRFEQQCRARQISVIKILIKAGARIDEKNIPDQGMKLLALLYNAENKSRIPQCGITPLHAAAASATSVDAIEVLLEGHASVNAVDDYGQTPLFHAAISNDIDIFKELLDWGADVNVKDHFHTTPLHMAVRFSAPPISNLLLERGADPLAKDLNGLTPLHAAAFSGFETNLPVIHRLLKLGADINARTRSGKTPLMYALGSKRTAKIKYLLERGAEVNATNLQAETALCTAIHRDVDVSIVKVLLDYGANTVGLNNSTALHWAVESPRPIAMAKFLLEYGLSPNVADVFGATPLIYAVKLRAFREDWKIRPDLIKLFLRHGANANVVDNEGRTAKDWARVVRFTVFDWNWGWKGVYGTPSISESAAM</sequence>
<proteinExistence type="predicted"/>
<dbReference type="EMBL" id="JALBCA010000044">
    <property type="protein sequence ID" value="KAI2386844.1"/>
    <property type="molecule type" value="Genomic_DNA"/>
</dbReference>
<comment type="caution">
    <text evidence="1">The sequence shown here is derived from an EMBL/GenBank/DDBJ whole genome shotgun (WGS) entry which is preliminary data.</text>
</comment>
<organism evidence="1">
    <name type="scientific">Ophidiomyces ophidiicola</name>
    <dbReference type="NCBI Taxonomy" id="1387563"/>
    <lineage>
        <taxon>Eukaryota</taxon>
        <taxon>Fungi</taxon>
        <taxon>Dikarya</taxon>
        <taxon>Ascomycota</taxon>
        <taxon>Pezizomycotina</taxon>
        <taxon>Eurotiomycetes</taxon>
        <taxon>Eurotiomycetidae</taxon>
        <taxon>Onygenales</taxon>
        <taxon>Onygenaceae</taxon>
        <taxon>Ophidiomyces</taxon>
    </lineage>
</organism>
<evidence type="ECO:0000313" key="1">
    <source>
        <dbReference type="EMBL" id="KAI2386844.1"/>
    </source>
</evidence>
<gene>
    <name evidence="1" type="ORF">LOY88_003401</name>
</gene>